<name>A0A6V8NVU9_9ACTN</name>
<comment type="caution">
    <text evidence="1">The sequence shown here is derived from an EMBL/GenBank/DDBJ whole genome shotgun (WGS) entry which is preliminary data.</text>
</comment>
<gene>
    <name evidence="1" type="ORF">HKBW3S09_01629</name>
</gene>
<reference evidence="1 2" key="1">
    <citation type="journal article" date="2020" name="Front. Microbiol.">
        <title>Single-cell genomics of novel Actinobacteria with the Wood-Ljungdahl pathway discovered in a serpentinizing system.</title>
        <authorList>
            <person name="Merino N."/>
            <person name="Kawai M."/>
            <person name="Boyd E.S."/>
            <person name="Colman D.R."/>
            <person name="McGlynn S.E."/>
            <person name="Nealson K.H."/>
            <person name="Kurokawa K."/>
            <person name="Hongoh Y."/>
        </authorList>
    </citation>
    <scope>NUCLEOTIDE SEQUENCE [LARGE SCALE GENOMIC DNA]</scope>
    <source>
        <strain evidence="1 2">S09_30</strain>
    </source>
</reference>
<dbReference type="Proteomes" id="UP000585609">
    <property type="component" value="Unassembled WGS sequence"/>
</dbReference>
<evidence type="ECO:0000313" key="1">
    <source>
        <dbReference type="EMBL" id="GFP24163.1"/>
    </source>
</evidence>
<dbReference type="EMBL" id="BLRW01000377">
    <property type="protein sequence ID" value="GFP24163.1"/>
    <property type="molecule type" value="Genomic_DNA"/>
</dbReference>
<sequence>VVEMGYLEARIDGYKNAADPQVLFVESIEALISRENTLWAISRRPEEDTKKG</sequence>
<evidence type="ECO:0000313" key="2">
    <source>
        <dbReference type="Proteomes" id="UP000585609"/>
    </source>
</evidence>
<protein>
    <submittedName>
        <fullName evidence="1">Uncharacterized protein</fullName>
    </submittedName>
</protein>
<accession>A0A6V8NVU9</accession>
<proteinExistence type="predicted"/>
<feature type="non-terminal residue" evidence="1">
    <location>
        <position position="1"/>
    </location>
</feature>
<organism evidence="1 2">
    <name type="scientific">Candidatus Hakubella thermalkaliphila</name>
    <dbReference type="NCBI Taxonomy" id="2754717"/>
    <lineage>
        <taxon>Bacteria</taxon>
        <taxon>Bacillati</taxon>
        <taxon>Actinomycetota</taxon>
        <taxon>Actinomycetota incertae sedis</taxon>
        <taxon>Candidatus Hakubellales</taxon>
        <taxon>Candidatus Hakubellaceae</taxon>
        <taxon>Candidatus Hakubella</taxon>
    </lineage>
</organism>
<dbReference type="AlphaFoldDB" id="A0A6V8NVU9"/>